<name>A0AAP5EBV3_9GAMM</name>
<dbReference type="AlphaFoldDB" id="A0AAP5EBV3"/>
<dbReference type="InterPro" id="IPR005119">
    <property type="entry name" value="LysR_subst-bd"/>
</dbReference>
<sequence>MPPSTRNSAPLTKLLSLEARKIAALARSSAAPMRLAGIRSFIACRKAGRTSVQPNGRVCLDTGAALRASALADVGVAHLTRCSVQDDLDHGTLVQVLPSQRLPGLPLQSIHAFGRMLPARVRLLTDFVAAEMRELLRA</sequence>
<dbReference type="EMBL" id="JAUTAS010000001">
    <property type="protein sequence ID" value="MDQ1110255.1"/>
    <property type="molecule type" value="Genomic_DNA"/>
</dbReference>
<dbReference type="GO" id="GO:0003700">
    <property type="term" value="F:DNA-binding transcription factor activity"/>
    <property type="evidence" value="ECO:0007669"/>
    <property type="project" value="TreeGrafter"/>
</dbReference>
<dbReference type="SUPFAM" id="SSF53850">
    <property type="entry name" value="Periplasmic binding protein-like II"/>
    <property type="match status" value="1"/>
</dbReference>
<evidence type="ECO:0000313" key="3">
    <source>
        <dbReference type="EMBL" id="MDQ1110255.1"/>
    </source>
</evidence>
<dbReference type="PANTHER" id="PTHR30537:SF5">
    <property type="entry name" value="HTH-TYPE TRANSCRIPTIONAL ACTIVATOR TTDR-RELATED"/>
    <property type="match status" value="1"/>
</dbReference>
<dbReference type="GO" id="GO:0043565">
    <property type="term" value="F:sequence-specific DNA binding"/>
    <property type="evidence" value="ECO:0007669"/>
    <property type="project" value="TreeGrafter"/>
</dbReference>
<dbReference type="Pfam" id="PF03466">
    <property type="entry name" value="LysR_substrate"/>
    <property type="match status" value="1"/>
</dbReference>
<evidence type="ECO:0000313" key="4">
    <source>
        <dbReference type="Proteomes" id="UP001226084"/>
    </source>
</evidence>
<feature type="domain" description="LysR substrate-binding" evidence="2">
    <location>
        <begin position="48"/>
        <end position="132"/>
    </location>
</feature>
<dbReference type="InterPro" id="IPR058163">
    <property type="entry name" value="LysR-type_TF_proteobact-type"/>
</dbReference>
<evidence type="ECO:0000256" key="1">
    <source>
        <dbReference type="ARBA" id="ARBA00009437"/>
    </source>
</evidence>
<proteinExistence type="inferred from homology"/>
<comment type="caution">
    <text evidence="3">The sequence shown here is derived from an EMBL/GenBank/DDBJ whole genome shotgun (WGS) entry which is preliminary data.</text>
</comment>
<comment type="similarity">
    <text evidence="1">Belongs to the LysR transcriptional regulatory family.</text>
</comment>
<reference evidence="3" key="1">
    <citation type="submission" date="2023-07" db="EMBL/GenBank/DDBJ databases">
        <title>Functional and genomic diversity of the sorghum phyllosphere microbiome.</title>
        <authorList>
            <person name="Shade A."/>
        </authorList>
    </citation>
    <scope>NUCLEOTIDE SEQUENCE</scope>
    <source>
        <strain evidence="3">SORGH_AS_0457</strain>
    </source>
</reference>
<dbReference type="Gene3D" id="3.40.190.290">
    <property type="match status" value="1"/>
</dbReference>
<keyword evidence="3" id="KW-0238">DNA-binding</keyword>
<accession>A0AAP5EBV3</accession>
<gene>
    <name evidence="3" type="ORF">QE424_003414</name>
</gene>
<dbReference type="GO" id="GO:0006351">
    <property type="term" value="P:DNA-templated transcription"/>
    <property type="evidence" value="ECO:0007669"/>
    <property type="project" value="TreeGrafter"/>
</dbReference>
<dbReference type="PANTHER" id="PTHR30537">
    <property type="entry name" value="HTH-TYPE TRANSCRIPTIONAL REGULATOR"/>
    <property type="match status" value="1"/>
</dbReference>
<evidence type="ECO:0000259" key="2">
    <source>
        <dbReference type="Pfam" id="PF03466"/>
    </source>
</evidence>
<dbReference type="Proteomes" id="UP001226084">
    <property type="component" value="Unassembled WGS sequence"/>
</dbReference>
<protein>
    <submittedName>
        <fullName evidence="3">DNA-binding transcriptional LysR family regulator</fullName>
    </submittedName>
</protein>
<organism evidence="3 4">
    <name type="scientific">Stenotrophomonas rhizophila</name>
    <dbReference type="NCBI Taxonomy" id="216778"/>
    <lineage>
        <taxon>Bacteria</taxon>
        <taxon>Pseudomonadati</taxon>
        <taxon>Pseudomonadota</taxon>
        <taxon>Gammaproteobacteria</taxon>
        <taxon>Lysobacterales</taxon>
        <taxon>Lysobacteraceae</taxon>
        <taxon>Stenotrophomonas</taxon>
    </lineage>
</organism>